<evidence type="ECO:0000259" key="4">
    <source>
        <dbReference type="PROSITE" id="PS50932"/>
    </source>
</evidence>
<evidence type="ECO:0000313" key="5">
    <source>
        <dbReference type="EMBL" id="AWI81632.1"/>
    </source>
</evidence>
<dbReference type="Gene3D" id="1.10.260.40">
    <property type="entry name" value="lambda repressor-like DNA-binding domains"/>
    <property type="match status" value="1"/>
</dbReference>
<dbReference type="SUPFAM" id="SSF47413">
    <property type="entry name" value="lambda repressor-like DNA-binding domains"/>
    <property type="match status" value="1"/>
</dbReference>
<dbReference type="Gene3D" id="3.40.50.2300">
    <property type="match status" value="2"/>
</dbReference>
<dbReference type="PANTHER" id="PTHR30146">
    <property type="entry name" value="LACI-RELATED TRANSCRIPTIONAL REPRESSOR"/>
    <property type="match status" value="1"/>
</dbReference>
<dbReference type="PROSITE" id="PS00356">
    <property type="entry name" value="HTH_LACI_1"/>
    <property type="match status" value="1"/>
</dbReference>
<evidence type="ECO:0000313" key="6">
    <source>
        <dbReference type="Proteomes" id="UP000244902"/>
    </source>
</evidence>
<dbReference type="OrthoDB" id="8770688at2"/>
<organism evidence="5 6">
    <name type="scientific">Parazoarcus communis</name>
    <dbReference type="NCBI Taxonomy" id="41977"/>
    <lineage>
        <taxon>Bacteria</taxon>
        <taxon>Pseudomonadati</taxon>
        <taxon>Pseudomonadota</taxon>
        <taxon>Betaproteobacteria</taxon>
        <taxon>Rhodocyclales</taxon>
        <taxon>Zoogloeaceae</taxon>
        <taxon>Parazoarcus</taxon>
    </lineage>
</organism>
<name>A0A2U8H6Y3_9RHOO</name>
<reference evidence="5 6" key="1">
    <citation type="submission" date="2017-06" db="EMBL/GenBank/DDBJ databases">
        <title>Azoarcus sp. TSNA42 complete genome sequence.</title>
        <authorList>
            <person name="Woo J.-H."/>
            <person name="Kim H.-S."/>
        </authorList>
    </citation>
    <scope>NUCLEOTIDE SEQUENCE [LARGE SCALE GENOMIC DNA]</scope>
    <source>
        <strain evidence="5 6">TSNA42</strain>
    </source>
</reference>
<dbReference type="CDD" id="cd01392">
    <property type="entry name" value="HTH_LacI"/>
    <property type="match status" value="1"/>
</dbReference>
<dbReference type="InterPro" id="IPR028082">
    <property type="entry name" value="Peripla_BP_I"/>
</dbReference>
<dbReference type="SMART" id="SM00354">
    <property type="entry name" value="HTH_LACI"/>
    <property type="match status" value="1"/>
</dbReference>
<protein>
    <submittedName>
        <fullName evidence="5">LacI family transcriptional regulator</fullName>
    </submittedName>
</protein>
<dbReference type="InterPro" id="IPR010982">
    <property type="entry name" value="Lambda_DNA-bd_dom_sf"/>
</dbReference>
<keyword evidence="1" id="KW-0805">Transcription regulation</keyword>
<keyword evidence="2" id="KW-0238">DNA-binding</keyword>
<dbReference type="AlphaFoldDB" id="A0A2U8H6Y3"/>
<accession>A0A2U8H6Y3</accession>
<dbReference type="InterPro" id="IPR046335">
    <property type="entry name" value="LacI/GalR-like_sensor"/>
</dbReference>
<dbReference type="InterPro" id="IPR000843">
    <property type="entry name" value="HTH_LacI"/>
</dbReference>
<keyword evidence="3" id="KW-0804">Transcription</keyword>
<sequence>MVEGRRRETIRNDRPVLADVARAAGVSTASVSRVLNEPDKVRPEMRQRVMAAVEQLGYVPDGAARALASGRLRTIGAIVPTLDNAIFASGINALQRRLAQRGFTLLVASSEYDSDEEAREVHALVVRGVDGLVFVGEGHDPKLYKLLASKGLPYVNTWVHAPDQPHPTIGFDNRSAGQRLADYLMDLGHRRIAMVAGFTAHNDRARARAEGVREALAKRGLEIAPGQFLERAYDVREGREALRTLLRLPEPPTAVICGNDVQAMGALFETQAQGIAVPARLSIVGFDDLPISANLVPALTTIRVPAADIGRRAADYLLDRLAGQDPPAHTELDAELVVRGTTAPPPVLAEGG</sequence>
<dbReference type="CDD" id="cd06273">
    <property type="entry name" value="PBP1_LacI-like"/>
    <property type="match status" value="1"/>
</dbReference>
<proteinExistence type="predicted"/>
<dbReference type="PROSITE" id="PS50932">
    <property type="entry name" value="HTH_LACI_2"/>
    <property type="match status" value="1"/>
</dbReference>
<evidence type="ECO:0000256" key="2">
    <source>
        <dbReference type="ARBA" id="ARBA00023125"/>
    </source>
</evidence>
<dbReference type="RefSeq" id="WP_108976191.1">
    <property type="nucleotide sequence ID" value="NZ_CP022188.1"/>
</dbReference>
<dbReference type="SUPFAM" id="SSF53822">
    <property type="entry name" value="Periplasmic binding protein-like I"/>
    <property type="match status" value="1"/>
</dbReference>
<feature type="domain" description="HTH lacI-type" evidence="4">
    <location>
        <begin position="15"/>
        <end position="69"/>
    </location>
</feature>
<dbReference type="Proteomes" id="UP000244902">
    <property type="component" value="Chromosome"/>
</dbReference>
<evidence type="ECO:0000256" key="1">
    <source>
        <dbReference type="ARBA" id="ARBA00023015"/>
    </source>
</evidence>
<dbReference type="Pfam" id="PF13377">
    <property type="entry name" value="Peripla_BP_3"/>
    <property type="match status" value="1"/>
</dbReference>
<dbReference type="GO" id="GO:0000976">
    <property type="term" value="F:transcription cis-regulatory region binding"/>
    <property type="evidence" value="ECO:0007669"/>
    <property type="project" value="TreeGrafter"/>
</dbReference>
<dbReference type="GO" id="GO:0003700">
    <property type="term" value="F:DNA-binding transcription factor activity"/>
    <property type="evidence" value="ECO:0007669"/>
    <property type="project" value="TreeGrafter"/>
</dbReference>
<dbReference type="PANTHER" id="PTHR30146:SF138">
    <property type="entry name" value="TRANSCRIPTIONAL REGULATORY PROTEIN"/>
    <property type="match status" value="1"/>
</dbReference>
<gene>
    <name evidence="5" type="ORF">CEW87_21090</name>
</gene>
<evidence type="ECO:0000256" key="3">
    <source>
        <dbReference type="ARBA" id="ARBA00023163"/>
    </source>
</evidence>
<dbReference type="Pfam" id="PF00356">
    <property type="entry name" value="LacI"/>
    <property type="match status" value="1"/>
</dbReference>
<dbReference type="EMBL" id="CP022188">
    <property type="protein sequence ID" value="AWI81632.1"/>
    <property type="molecule type" value="Genomic_DNA"/>
</dbReference>